<accession>A0AAV3TWB3</accession>
<dbReference type="Pfam" id="PF03918">
    <property type="entry name" value="CcmH"/>
    <property type="match status" value="1"/>
</dbReference>
<evidence type="ECO:0000313" key="10">
    <source>
        <dbReference type="Proteomes" id="UP001409585"/>
    </source>
</evidence>
<organism evidence="9 10">
    <name type="scientific">Halioxenophilus aromaticivorans</name>
    <dbReference type="NCBI Taxonomy" id="1306992"/>
    <lineage>
        <taxon>Bacteria</taxon>
        <taxon>Pseudomonadati</taxon>
        <taxon>Pseudomonadota</taxon>
        <taxon>Gammaproteobacteria</taxon>
        <taxon>Alteromonadales</taxon>
        <taxon>Alteromonadaceae</taxon>
        <taxon>Halioxenophilus</taxon>
    </lineage>
</organism>
<dbReference type="InterPro" id="IPR051263">
    <property type="entry name" value="C-type_cytochrome_biogenesis"/>
</dbReference>
<dbReference type="AlphaFoldDB" id="A0AAV3TWB3"/>
<evidence type="ECO:0000259" key="8">
    <source>
        <dbReference type="Pfam" id="PF03918"/>
    </source>
</evidence>
<dbReference type="GO" id="GO:0046872">
    <property type="term" value="F:metal ion binding"/>
    <property type="evidence" value="ECO:0007669"/>
    <property type="project" value="UniProtKB-KW"/>
</dbReference>
<keyword evidence="7" id="KW-0472">Membrane</keyword>
<evidence type="ECO:0000256" key="6">
    <source>
        <dbReference type="ARBA" id="ARBA00023004"/>
    </source>
</evidence>
<dbReference type="GO" id="GO:0017004">
    <property type="term" value="P:cytochrome complex assembly"/>
    <property type="evidence" value="ECO:0007669"/>
    <property type="project" value="UniProtKB-KW"/>
</dbReference>
<name>A0AAV3TWB3_9ALTE</name>
<feature type="domain" description="CcmH/CycL/Ccl2/NrfF N-terminal" evidence="8">
    <location>
        <begin position="2"/>
        <end position="138"/>
    </location>
</feature>
<evidence type="ECO:0000256" key="2">
    <source>
        <dbReference type="ARBA" id="ARBA00022617"/>
    </source>
</evidence>
<keyword evidence="4 7" id="KW-0732">Signal</keyword>
<dbReference type="PANTHER" id="PTHR47870:SF1">
    <property type="entry name" value="CYTOCHROME C-TYPE BIOGENESIS PROTEIN CCMH"/>
    <property type="match status" value="1"/>
</dbReference>
<comment type="similarity">
    <text evidence="1 7">Belongs to the CcmH/CycL/Ccl2/NrfF family.</text>
</comment>
<evidence type="ECO:0000256" key="4">
    <source>
        <dbReference type="ARBA" id="ARBA00022729"/>
    </source>
</evidence>
<dbReference type="CDD" id="cd16378">
    <property type="entry name" value="CcmH_N"/>
    <property type="match status" value="1"/>
</dbReference>
<dbReference type="FunFam" id="1.10.8.640:FF:000001">
    <property type="entry name" value="Cytochrome c-type biogenesis protein"/>
    <property type="match status" value="1"/>
</dbReference>
<evidence type="ECO:0000256" key="3">
    <source>
        <dbReference type="ARBA" id="ARBA00022723"/>
    </source>
</evidence>
<evidence type="ECO:0000256" key="5">
    <source>
        <dbReference type="ARBA" id="ARBA00022748"/>
    </source>
</evidence>
<dbReference type="Gene3D" id="1.10.8.640">
    <property type="entry name" value="Cytochrome C biogenesis protein"/>
    <property type="match status" value="1"/>
</dbReference>
<protein>
    <recommendedName>
        <fullName evidence="7">Cytochrome c-type biogenesis protein</fullName>
    </recommendedName>
</protein>
<evidence type="ECO:0000256" key="1">
    <source>
        <dbReference type="ARBA" id="ARBA00010342"/>
    </source>
</evidence>
<keyword evidence="10" id="KW-1185">Reference proteome</keyword>
<sequence>MAGAAQAVVDVREFKSEQEEQRYHTLIEELRCPKCQNQNLNGSDSQIAADLRRELYRMINEGQSNGDIKTFMVDRYGDYILYRPRLSAGTFVLWFGPAILLLLGVVVLVWIVRRRAVGASAAAPAMSEQEQRDLKAMLAKTQ</sequence>
<dbReference type="PANTHER" id="PTHR47870">
    <property type="entry name" value="CYTOCHROME C-TYPE BIOGENESIS PROTEIN CCMH"/>
    <property type="match status" value="1"/>
</dbReference>
<feature type="transmembrane region" description="Helical" evidence="7">
    <location>
        <begin position="91"/>
        <end position="112"/>
    </location>
</feature>
<keyword evidence="6 7" id="KW-0408">Iron</keyword>
<dbReference type="GO" id="GO:0005886">
    <property type="term" value="C:plasma membrane"/>
    <property type="evidence" value="ECO:0007669"/>
    <property type="project" value="TreeGrafter"/>
</dbReference>
<evidence type="ECO:0000313" key="9">
    <source>
        <dbReference type="EMBL" id="GAA4929646.1"/>
    </source>
</evidence>
<dbReference type="EMBL" id="BAABLX010000001">
    <property type="protein sequence ID" value="GAA4929646.1"/>
    <property type="molecule type" value="Genomic_DNA"/>
</dbReference>
<dbReference type="InterPro" id="IPR038297">
    <property type="entry name" value="CcmH/CycL/NrfF/Ccl2_sf"/>
</dbReference>
<gene>
    <name evidence="9" type="ORF">GCM10025791_01690</name>
</gene>
<evidence type="ECO:0000256" key="7">
    <source>
        <dbReference type="RuleBase" id="RU364112"/>
    </source>
</evidence>
<keyword evidence="5" id="KW-0201">Cytochrome c-type biogenesis</keyword>
<keyword evidence="7" id="KW-1133">Transmembrane helix</keyword>
<keyword evidence="2 7" id="KW-0349">Heme</keyword>
<comment type="caution">
    <text evidence="9">The sequence shown here is derived from an EMBL/GenBank/DDBJ whole genome shotgun (WGS) entry which is preliminary data.</text>
</comment>
<dbReference type="Proteomes" id="UP001409585">
    <property type="component" value="Unassembled WGS sequence"/>
</dbReference>
<keyword evidence="3 7" id="KW-0479">Metal-binding</keyword>
<keyword evidence="7" id="KW-0812">Transmembrane</keyword>
<proteinExistence type="inferred from homology"/>
<reference evidence="10" key="1">
    <citation type="journal article" date="2019" name="Int. J. Syst. Evol. Microbiol.">
        <title>The Global Catalogue of Microorganisms (GCM) 10K type strain sequencing project: providing services to taxonomists for standard genome sequencing and annotation.</title>
        <authorList>
            <consortium name="The Broad Institute Genomics Platform"/>
            <consortium name="The Broad Institute Genome Sequencing Center for Infectious Disease"/>
            <person name="Wu L."/>
            <person name="Ma J."/>
        </authorList>
    </citation>
    <scope>NUCLEOTIDE SEQUENCE [LARGE SCALE GENOMIC DNA]</scope>
    <source>
        <strain evidence="10">JCM 19134</strain>
    </source>
</reference>
<dbReference type="InterPro" id="IPR005616">
    <property type="entry name" value="CcmH/CycL/Ccl2/NrfF_N"/>
</dbReference>
<comment type="function">
    <text evidence="7">Possible subunit of a heme lyase.</text>
</comment>